<dbReference type="Proteomes" id="UP000028602">
    <property type="component" value="Unassembled WGS sequence"/>
</dbReference>
<keyword evidence="1" id="KW-0808">Transferase</keyword>
<keyword evidence="2" id="KW-1185">Reference proteome</keyword>
<dbReference type="GO" id="GO:0016740">
    <property type="term" value="F:transferase activity"/>
    <property type="evidence" value="ECO:0007669"/>
    <property type="project" value="UniProtKB-KW"/>
</dbReference>
<dbReference type="RefSeq" id="WP_029991682.1">
    <property type="nucleotide sequence ID" value="NZ_ATMJ01000077.1"/>
</dbReference>
<dbReference type="eggNOG" id="ENOG5031KMR">
    <property type="taxonomic scope" value="Bacteria"/>
</dbReference>
<dbReference type="EMBL" id="JMPR01000011">
    <property type="protein sequence ID" value="KFD21917.1"/>
    <property type="molecule type" value="Genomic_DNA"/>
</dbReference>
<dbReference type="Gene3D" id="3.90.1480.10">
    <property type="entry name" value="Alpha-2,3-sialyltransferase"/>
    <property type="match status" value="1"/>
</dbReference>
<evidence type="ECO:0000313" key="2">
    <source>
        <dbReference type="Proteomes" id="UP000028602"/>
    </source>
</evidence>
<dbReference type="OrthoDB" id="9177936at2"/>
<organism evidence="1 2">
    <name type="scientific">Tatumella ptyseos ATCC 33301</name>
    <dbReference type="NCBI Taxonomy" id="1005995"/>
    <lineage>
        <taxon>Bacteria</taxon>
        <taxon>Pseudomonadati</taxon>
        <taxon>Pseudomonadota</taxon>
        <taxon>Gammaproteobacteria</taxon>
        <taxon>Enterobacterales</taxon>
        <taxon>Erwiniaceae</taxon>
        <taxon>Tatumella</taxon>
    </lineage>
</organism>
<proteinExistence type="predicted"/>
<comment type="caution">
    <text evidence="1">The sequence shown here is derived from an EMBL/GenBank/DDBJ whole genome shotgun (WGS) entry which is preliminary data.</text>
</comment>
<accession>A0A085JN71</accession>
<sequence>MGSFYKQLYRYSHPRSLRHNETLWPFVKIRRAGTGEIISVSYKQQQIPVTGLSEFASRYQGEILLSATGPSVNSLNFDLFPSIPAMGVNGAYHLNKKVNFCFYIIVDMGFFNDRPQIVQNIIADPAIKLFTTVHGIINIVDNFGREQIKCTLIPIEDISYKIYEPFVPIKNIRHTLRPPPGILYSNEREDIAFNSDIRHGIADAATVVYWGLQILFFCGFEKIYIIGLDMNNFNRPRFYEDSQDKLPTLLDDFLESTIIPSFKLASEILRKNGVKVINLSPQSAIPDSIFRKENGNDFFLRQ</sequence>
<gene>
    <name evidence="1" type="ORF">GTPT_0629</name>
</gene>
<reference evidence="1 2" key="1">
    <citation type="submission" date="2014-05" db="EMBL/GenBank/DDBJ databases">
        <title>ATOL: Assembling a taxonomically balanced genome-scale reconstruction of the evolutionary history of the Enterobacteriaceae.</title>
        <authorList>
            <person name="Plunkett G.III."/>
            <person name="Neeno-Eckwall E.C."/>
            <person name="Glasner J.D."/>
            <person name="Perna N.T."/>
        </authorList>
    </citation>
    <scope>NUCLEOTIDE SEQUENCE [LARGE SCALE GENOMIC DNA]</scope>
    <source>
        <strain evidence="1 2">ATCC 33301</strain>
    </source>
</reference>
<evidence type="ECO:0000313" key="1">
    <source>
        <dbReference type="EMBL" id="KFD21917.1"/>
    </source>
</evidence>
<protein>
    <submittedName>
        <fullName evidence="1">Putative glycosyltransferase</fullName>
    </submittedName>
</protein>
<name>A0A085JN71_9GAMM</name>
<dbReference type="AlphaFoldDB" id="A0A085JN71"/>